<sequence>MHHHFSLLLPVGILLLPLASTTPISTLQPASYGHWDLTYTFGNPASGYRWENVNANYSSPPGTSAVVAVQCKQLYDPTVQTTTRSCDDASFGYEVTEDGGERWIAVRQTVQLGGASGGFTTPVTITGKSAIVVVCGKGASGRMCEGTARIEAGLVERRSDDAEQA</sequence>
<feature type="signal peptide" evidence="1">
    <location>
        <begin position="1"/>
        <end position="21"/>
    </location>
</feature>
<name>A0AAD4F0H1_9PEZI</name>
<reference evidence="2" key="1">
    <citation type="submission" date="2023-02" db="EMBL/GenBank/DDBJ databases">
        <authorList>
            <person name="Palmer J.M."/>
        </authorList>
    </citation>
    <scope>NUCLEOTIDE SEQUENCE</scope>
    <source>
        <strain evidence="2">FW57</strain>
    </source>
</reference>
<accession>A0AAD4F0H1</accession>
<proteinExistence type="predicted"/>
<organism evidence="2 3">
    <name type="scientific">Staphylotrichum longicolle</name>
    <dbReference type="NCBI Taxonomy" id="669026"/>
    <lineage>
        <taxon>Eukaryota</taxon>
        <taxon>Fungi</taxon>
        <taxon>Dikarya</taxon>
        <taxon>Ascomycota</taxon>
        <taxon>Pezizomycotina</taxon>
        <taxon>Sordariomycetes</taxon>
        <taxon>Sordariomycetidae</taxon>
        <taxon>Sordariales</taxon>
        <taxon>Chaetomiaceae</taxon>
        <taxon>Staphylotrichum</taxon>
    </lineage>
</organism>
<dbReference type="AlphaFoldDB" id="A0AAD4F0H1"/>
<evidence type="ECO:0000313" key="2">
    <source>
        <dbReference type="EMBL" id="KAG7291058.1"/>
    </source>
</evidence>
<dbReference type="EMBL" id="JAHCVI010000001">
    <property type="protein sequence ID" value="KAG7291058.1"/>
    <property type="molecule type" value="Genomic_DNA"/>
</dbReference>
<keyword evidence="1" id="KW-0732">Signal</keyword>
<gene>
    <name evidence="2" type="ORF">NEMBOFW57_001068</name>
</gene>
<comment type="caution">
    <text evidence="2">The sequence shown here is derived from an EMBL/GenBank/DDBJ whole genome shotgun (WGS) entry which is preliminary data.</text>
</comment>
<feature type="chain" id="PRO_5042286029" evidence="1">
    <location>
        <begin position="22"/>
        <end position="165"/>
    </location>
</feature>
<keyword evidence="3" id="KW-1185">Reference proteome</keyword>
<evidence type="ECO:0000256" key="1">
    <source>
        <dbReference type="SAM" id="SignalP"/>
    </source>
</evidence>
<protein>
    <submittedName>
        <fullName evidence="2">Uncharacterized protein</fullName>
    </submittedName>
</protein>
<evidence type="ECO:0000313" key="3">
    <source>
        <dbReference type="Proteomes" id="UP001197093"/>
    </source>
</evidence>
<dbReference type="Proteomes" id="UP001197093">
    <property type="component" value="Unassembled WGS sequence"/>
</dbReference>